<evidence type="ECO:0000259" key="1">
    <source>
        <dbReference type="Pfam" id="PF06985"/>
    </source>
</evidence>
<dbReference type="InterPro" id="IPR010730">
    <property type="entry name" value="HET"/>
</dbReference>
<dbReference type="EMBL" id="FJOG01000002">
    <property type="protein sequence ID" value="CZR52439.1"/>
    <property type="molecule type" value="Genomic_DNA"/>
</dbReference>
<evidence type="ECO:0000313" key="3">
    <source>
        <dbReference type="Proteomes" id="UP000184330"/>
    </source>
</evidence>
<protein>
    <submittedName>
        <fullName evidence="2">Related to beta transducin-like protein</fullName>
    </submittedName>
</protein>
<keyword evidence="3" id="KW-1185">Reference proteome</keyword>
<sequence>MWLIDSHSYNLVPVVNAEDYEYAILSHTWALPDSDDQEVLFQDMADLKMARQKTYGWSKIEMTCTLARERRLEYAWVDTCCIDKSSSAELSEAINSMFRWYELSTVCFAYLVDLLPQDSTFSDIDVAVGRLQGCQWFKRGWTLQELIAPSIIEFYDQGWNKFGDKAGLCKQLKEITGIDGAALQNKTDLQRYPVAVRMSWAVNRKTTRVEDIAYCLLGIFDINMPMLYGEGHKAFFRLQQAIAQETNDLSLFAWQQSEKVPTNQRYRGIFAKSPNEFANCSKILKHPQVYHEVEFSMTNRGLNIQTCLGYGPHDDYILNLDCFELWDDGSIRYIGIHLEMTPNGFVRYLPTNLYRMCSLDIFDEYSTSCYIRKVVSPDDSLQIVRQHDQAFRVNYDFPQSVEVSDGNIAFLEFNHIDRGPSRSWDPNKYLHITNGIPFPVGFDRFSVHTSYLGREYPAEFVVLFGILKNVQDDFADPWISIHSHLDSDYWIIQQFLGQRVQREVSSVDLVRMAHQLIPSLQSAKKQPDLALRSESDIKGWSSMIQGGERFAVSVSCKQVQERECNIFTATIRGELVKLPAEPDFRSVWERITQLLE</sequence>
<gene>
    <name evidence="2" type="ORF">PAC_02316</name>
</gene>
<proteinExistence type="predicted"/>
<dbReference type="AlphaFoldDB" id="A0A1L7WI40"/>
<reference evidence="2 3" key="1">
    <citation type="submission" date="2016-03" db="EMBL/GenBank/DDBJ databases">
        <authorList>
            <person name="Ploux O."/>
        </authorList>
    </citation>
    <scope>NUCLEOTIDE SEQUENCE [LARGE SCALE GENOMIC DNA]</scope>
    <source>
        <strain evidence="2 3">UAMH 11012</strain>
    </source>
</reference>
<dbReference type="PANTHER" id="PTHR10622:SF12">
    <property type="entry name" value="HET DOMAIN-CONTAINING PROTEIN"/>
    <property type="match status" value="1"/>
</dbReference>
<accession>A0A1L7WI40</accession>
<dbReference type="OrthoDB" id="674604at2759"/>
<organism evidence="2 3">
    <name type="scientific">Phialocephala subalpina</name>
    <dbReference type="NCBI Taxonomy" id="576137"/>
    <lineage>
        <taxon>Eukaryota</taxon>
        <taxon>Fungi</taxon>
        <taxon>Dikarya</taxon>
        <taxon>Ascomycota</taxon>
        <taxon>Pezizomycotina</taxon>
        <taxon>Leotiomycetes</taxon>
        <taxon>Helotiales</taxon>
        <taxon>Mollisiaceae</taxon>
        <taxon>Phialocephala</taxon>
        <taxon>Phialocephala fortinii species complex</taxon>
    </lineage>
</organism>
<evidence type="ECO:0000313" key="2">
    <source>
        <dbReference type="EMBL" id="CZR52439.1"/>
    </source>
</evidence>
<dbReference type="Pfam" id="PF06985">
    <property type="entry name" value="HET"/>
    <property type="match status" value="1"/>
</dbReference>
<dbReference type="PANTHER" id="PTHR10622">
    <property type="entry name" value="HET DOMAIN-CONTAINING PROTEIN"/>
    <property type="match status" value="1"/>
</dbReference>
<dbReference type="Proteomes" id="UP000184330">
    <property type="component" value="Unassembled WGS sequence"/>
</dbReference>
<dbReference type="STRING" id="576137.A0A1L7WI40"/>
<name>A0A1L7WI40_9HELO</name>
<feature type="domain" description="Heterokaryon incompatibility" evidence="1">
    <location>
        <begin position="22"/>
        <end position="113"/>
    </location>
</feature>